<dbReference type="GO" id="GO:0005886">
    <property type="term" value="C:plasma membrane"/>
    <property type="evidence" value="ECO:0007669"/>
    <property type="project" value="TreeGrafter"/>
</dbReference>
<dbReference type="GO" id="GO:0005829">
    <property type="term" value="C:cytosol"/>
    <property type="evidence" value="ECO:0007669"/>
    <property type="project" value="TreeGrafter"/>
</dbReference>
<evidence type="ECO:0000256" key="1">
    <source>
        <dbReference type="ARBA" id="ARBA00022475"/>
    </source>
</evidence>
<dbReference type="PROSITE" id="PS51196">
    <property type="entry name" value="SECA_MOTOR_DEAD"/>
    <property type="match status" value="1"/>
</dbReference>
<organism evidence="6 7">
    <name type="scientific">Candidatus Dojkabacteria bacterium</name>
    <dbReference type="NCBI Taxonomy" id="2099670"/>
    <lineage>
        <taxon>Bacteria</taxon>
        <taxon>Candidatus Dojkabacteria</taxon>
    </lineage>
</organism>
<dbReference type="AlphaFoldDB" id="A0A847VE75"/>
<evidence type="ECO:0000256" key="2">
    <source>
        <dbReference type="ARBA" id="ARBA00022927"/>
    </source>
</evidence>
<keyword evidence="1" id="KW-1003">Cell membrane</keyword>
<dbReference type="GO" id="GO:0043952">
    <property type="term" value="P:protein transport by the Sec complex"/>
    <property type="evidence" value="ECO:0007669"/>
    <property type="project" value="TreeGrafter"/>
</dbReference>
<dbReference type="Pfam" id="PF07517">
    <property type="entry name" value="SecA_DEAD"/>
    <property type="match status" value="1"/>
</dbReference>
<keyword evidence="2" id="KW-0653">Protein transport</keyword>
<dbReference type="InterPro" id="IPR000185">
    <property type="entry name" value="SecA"/>
</dbReference>
<dbReference type="SMART" id="SM00957">
    <property type="entry name" value="SecA_DEAD"/>
    <property type="match status" value="1"/>
</dbReference>
<accession>A0A847VE75</accession>
<dbReference type="InterPro" id="IPR011115">
    <property type="entry name" value="SecA_DEAD"/>
</dbReference>
<dbReference type="Gene3D" id="3.40.50.300">
    <property type="entry name" value="P-loop containing nucleotide triphosphate hydrolases"/>
    <property type="match status" value="1"/>
</dbReference>
<dbReference type="InterPro" id="IPR014018">
    <property type="entry name" value="SecA_motor_DEAD"/>
</dbReference>
<evidence type="ECO:0000256" key="4">
    <source>
        <dbReference type="SAM" id="Coils"/>
    </source>
</evidence>
<gene>
    <name evidence="6" type="primary">secA</name>
    <name evidence="6" type="ORF">GX888_03170</name>
</gene>
<keyword evidence="4" id="KW-0175">Coiled coil</keyword>
<evidence type="ECO:0000313" key="7">
    <source>
        <dbReference type="Proteomes" id="UP000564033"/>
    </source>
</evidence>
<evidence type="ECO:0000256" key="3">
    <source>
        <dbReference type="ARBA" id="ARBA00023010"/>
    </source>
</evidence>
<reference evidence="6 7" key="1">
    <citation type="journal article" date="2020" name="Biotechnol. Biofuels">
        <title>New insights from the biogas microbiome by comprehensive genome-resolved metagenomics of nearly 1600 species originating from multiple anaerobic digesters.</title>
        <authorList>
            <person name="Campanaro S."/>
            <person name="Treu L."/>
            <person name="Rodriguez-R L.M."/>
            <person name="Kovalovszki A."/>
            <person name="Ziels R.M."/>
            <person name="Maus I."/>
            <person name="Zhu X."/>
            <person name="Kougias P.G."/>
            <person name="Basile A."/>
            <person name="Luo G."/>
            <person name="Schluter A."/>
            <person name="Konstantinidis K.T."/>
            <person name="Angelidaki I."/>
        </authorList>
    </citation>
    <scope>NUCLEOTIDE SEQUENCE [LARGE SCALE GENOMIC DNA]</scope>
    <source>
        <strain evidence="6">AS19jrsBPTG_9</strain>
    </source>
</reference>
<feature type="coiled-coil region" evidence="4">
    <location>
        <begin position="12"/>
        <end position="46"/>
    </location>
</feature>
<feature type="non-terminal residue" evidence="6">
    <location>
        <position position="173"/>
    </location>
</feature>
<proteinExistence type="predicted"/>
<dbReference type="GO" id="GO:0006886">
    <property type="term" value="P:intracellular protein transport"/>
    <property type="evidence" value="ECO:0007669"/>
    <property type="project" value="InterPro"/>
</dbReference>
<feature type="domain" description="SecA family profile" evidence="5">
    <location>
        <begin position="1"/>
        <end position="173"/>
    </location>
</feature>
<dbReference type="GO" id="GO:0031522">
    <property type="term" value="C:cell envelope Sec protein transport complex"/>
    <property type="evidence" value="ECO:0007669"/>
    <property type="project" value="TreeGrafter"/>
</dbReference>
<dbReference type="GO" id="GO:0017038">
    <property type="term" value="P:protein import"/>
    <property type="evidence" value="ECO:0007669"/>
    <property type="project" value="InterPro"/>
</dbReference>
<evidence type="ECO:0000313" key="6">
    <source>
        <dbReference type="EMBL" id="NLZ24715.1"/>
    </source>
</evidence>
<keyword evidence="3" id="KW-0811">Translocation</keyword>
<dbReference type="GO" id="GO:0005524">
    <property type="term" value="F:ATP binding"/>
    <property type="evidence" value="ECO:0007669"/>
    <property type="project" value="InterPro"/>
</dbReference>
<evidence type="ECO:0000259" key="5">
    <source>
        <dbReference type="PROSITE" id="PS51196"/>
    </source>
</evidence>
<dbReference type="SUPFAM" id="SSF52540">
    <property type="entry name" value="P-loop containing nucleoside triphosphate hydrolases"/>
    <property type="match status" value="1"/>
</dbReference>
<dbReference type="EMBL" id="JAAZIL010000080">
    <property type="protein sequence ID" value="NLZ24715.1"/>
    <property type="molecule type" value="Genomic_DNA"/>
</dbReference>
<dbReference type="PANTHER" id="PTHR30612:SF0">
    <property type="entry name" value="CHLOROPLAST PROTEIN-TRANSPORTING ATPASE"/>
    <property type="match status" value="1"/>
</dbReference>
<dbReference type="PRINTS" id="PR00906">
    <property type="entry name" value="SECA"/>
</dbReference>
<dbReference type="GO" id="GO:0006605">
    <property type="term" value="P:protein targeting"/>
    <property type="evidence" value="ECO:0007669"/>
    <property type="project" value="InterPro"/>
</dbReference>
<keyword evidence="1" id="KW-0472">Membrane</keyword>
<sequence>MIKLFEGLFDSNEKQLKKIQRVVDEVNLLEKEISKLSDEKLAKKTEYLREKLGVNINTARDDFNNYNSVELKRVLDEERTRLIEVLPEAFAVVREASKRVANHRHFDVQVVAGYVLFDNKIAELFTGEGKTLAANLPLYLYALTGRGVHLVTVNDYLAKRDAEWTGHILSSLG</sequence>
<dbReference type="PANTHER" id="PTHR30612">
    <property type="entry name" value="SECA INNER MEMBRANE COMPONENT OF SEC PROTEIN SECRETION SYSTEM"/>
    <property type="match status" value="1"/>
</dbReference>
<dbReference type="Proteomes" id="UP000564033">
    <property type="component" value="Unassembled WGS sequence"/>
</dbReference>
<comment type="caution">
    <text evidence="6">The sequence shown here is derived from an EMBL/GenBank/DDBJ whole genome shotgun (WGS) entry which is preliminary data.</text>
</comment>
<dbReference type="InterPro" id="IPR027417">
    <property type="entry name" value="P-loop_NTPase"/>
</dbReference>
<name>A0A847VE75_9BACT</name>
<protein>
    <submittedName>
        <fullName evidence="6">Preprotein translocase subunit SecA</fullName>
    </submittedName>
</protein>
<keyword evidence="2" id="KW-0813">Transport</keyword>